<dbReference type="AlphaFoldDB" id="A0A432MGH8"/>
<dbReference type="OrthoDB" id="285275at2"/>
<organism evidence="1 2">
    <name type="scientific">Tautonia sociabilis</name>
    <dbReference type="NCBI Taxonomy" id="2080755"/>
    <lineage>
        <taxon>Bacteria</taxon>
        <taxon>Pseudomonadati</taxon>
        <taxon>Planctomycetota</taxon>
        <taxon>Planctomycetia</taxon>
        <taxon>Isosphaerales</taxon>
        <taxon>Isosphaeraceae</taxon>
        <taxon>Tautonia</taxon>
    </lineage>
</organism>
<evidence type="ECO:0000313" key="1">
    <source>
        <dbReference type="EMBL" id="RUL85823.1"/>
    </source>
</evidence>
<protein>
    <submittedName>
        <fullName evidence="1">Uncharacterized protein</fullName>
    </submittedName>
</protein>
<comment type="caution">
    <text evidence="1">The sequence shown here is derived from an EMBL/GenBank/DDBJ whole genome shotgun (WGS) entry which is preliminary data.</text>
</comment>
<reference evidence="1 2" key="2">
    <citation type="submission" date="2019-01" db="EMBL/GenBank/DDBJ databases">
        <title>Tautonia sociabilis, a novel thermotolerant planctomycete of Isosphaeraceae family, isolated from a 4000 m deep subterranean habitat.</title>
        <authorList>
            <person name="Kovaleva O.L."/>
            <person name="Elcheninov A.G."/>
            <person name="Van Heerden E."/>
            <person name="Toshchakov S.V."/>
            <person name="Novikov A."/>
            <person name="Bonch-Osmolovskaya E.A."/>
            <person name="Kublanov I.V."/>
        </authorList>
    </citation>
    <scope>NUCLEOTIDE SEQUENCE [LARGE SCALE GENOMIC DNA]</scope>
    <source>
        <strain evidence="1 2">GM2012</strain>
    </source>
</reference>
<dbReference type="EMBL" id="RYZH01000036">
    <property type="protein sequence ID" value="RUL85823.1"/>
    <property type="molecule type" value="Genomic_DNA"/>
</dbReference>
<dbReference type="RefSeq" id="WP_126726761.1">
    <property type="nucleotide sequence ID" value="NZ_RYZH01000036.1"/>
</dbReference>
<reference evidence="1 2" key="1">
    <citation type="submission" date="2018-12" db="EMBL/GenBank/DDBJ databases">
        <authorList>
            <person name="Toschakov S.V."/>
        </authorList>
    </citation>
    <scope>NUCLEOTIDE SEQUENCE [LARGE SCALE GENOMIC DNA]</scope>
    <source>
        <strain evidence="1 2">GM2012</strain>
    </source>
</reference>
<proteinExistence type="predicted"/>
<name>A0A432MGH8_9BACT</name>
<sequence length="104" mass="11679">MVHFTCDLCGKDLGAGEPRFVVKIAAYPGFDPDQITEDDLDEDHMEAVAEVLRSEQNQGTGSSQEEGYRGFRYDLCPSCHQKFLKDPLGKDLIRSFDLSDFSNN</sequence>
<dbReference type="Proteomes" id="UP000280296">
    <property type="component" value="Unassembled WGS sequence"/>
</dbReference>
<gene>
    <name evidence="1" type="ORF">TsocGM_17535</name>
</gene>
<accession>A0A432MGH8</accession>
<keyword evidence="2" id="KW-1185">Reference proteome</keyword>
<evidence type="ECO:0000313" key="2">
    <source>
        <dbReference type="Proteomes" id="UP000280296"/>
    </source>
</evidence>